<dbReference type="EMBL" id="CP049055">
    <property type="protein sequence ID" value="QII09522.1"/>
    <property type="molecule type" value="Genomic_DNA"/>
</dbReference>
<name>Q1PV14_KUEST</name>
<evidence type="ECO:0000313" key="1">
    <source>
        <dbReference type="EMBL" id="CAJ71059.1"/>
    </source>
</evidence>
<dbReference type="AlphaFoldDB" id="Q1PV14"/>
<protein>
    <submittedName>
        <fullName evidence="1">Uncharacterized protein</fullName>
    </submittedName>
</protein>
<gene>
    <name evidence="2" type="ORF">KsCSTR_01430</name>
    <name evidence="1" type="ORF">kustc0314</name>
</gene>
<dbReference type="EMBL" id="CT573073">
    <property type="protein sequence ID" value="CAJ71059.1"/>
    <property type="molecule type" value="Genomic_DNA"/>
</dbReference>
<reference evidence="1" key="1">
    <citation type="journal article" date="2006" name="Nature">
        <title>Deciphering the evolution and metabolism of an anammox bacterium from a community genome.</title>
        <authorList>
            <person name="Strous M."/>
            <person name="Pelletier E."/>
            <person name="Mangenot S."/>
            <person name="Rattei T."/>
            <person name="Lehner A."/>
            <person name="Taylor M.W."/>
            <person name="Horn M."/>
            <person name="Daims H."/>
            <person name="Bartol-Mavel D."/>
            <person name="Wincker P."/>
            <person name="Barbe V."/>
            <person name="Fonknechten N."/>
            <person name="Vallenet D."/>
            <person name="Segurens B."/>
            <person name="Schenowitz-Truong C."/>
            <person name="Medigue C."/>
            <person name="Collingro A."/>
            <person name="Snel B."/>
            <person name="Dutilh B.E."/>
            <person name="OpDenCamp H.J.M."/>
            <person name="vanDerDrift C."/>
            <person name="Cirpus I."/>
            <person name="vanDePas-Schoonen K.T."/>
            <person name="Harhangi H.R."/>
            <person name="vanNiftrik L."/>
            <person name="Schmid M."/>
            <person name="Keltjens J."/>
            <person name="vanDeVossenberg J."/>
            <person name="Kartal B."/>
            <person name="Meier H."/>
            <person name="Frishman D."/>
            <person name="Huynen M.A."/>
            <person name="Mewes H."/>
            <person name="Weissenbach J."/>
            <person name="Jetten M.S.M."/>
            <person name="Wagner M."/>
            <person name="LePaslier D."/>
        </authorList>
    </citation>
    <scope>NUCLEOTIDE SEQUENCE</scope>
</reference>
<reference evidence="1" key="2">
    <citation type="submission" date="2006-01" db="EMBL/GenBank/DDBJ databases">
        <authorList>
            <person name="Genoscope"/>
        </authorList>
    </citation>
    <scope>NUCLEOTIDE SEQUENCE</scope>
</reference>
<reference evidence="2 3" key="3">
    <citation type="submission" date="2020-02" db="EMBL/GenBank/DDBJ databases">
        <title>Newly sequenced genome of strain CSTR1 showed variability in Candidatus Kuenenia stuttgartiensis genomes.</title>
        <authorList>
            <person name="Ding C."/>
            <person name="Adrian L."/>
        </authorList>
    </citation>
    <scope>NUCLEOTIDE SEQUENCE [LARGE SCALE GENOMIC DNA]</scope>
    <source>
        <strain evidence="2 3">CSTR1</strain>
    </source>
</reference>
<evidence type="ECO:0000313" key="2">
    <source>
        <dbReference type="EMBL" id="QII09522.1"/>
    </source>
</evidence>
<evidence type="ECO:0000313" key="3">
    <source>
        <dbReference type="Proteomes" id="UP000501926"/>
    </source>
</evidence>
<sequence>MLQKIRLSASNVDSVKSDEEQISKTQPNLYTIIIADVGLQIKYLIIKRIFLD</sequence>
<organism evidence="1">
    <name type="scientific">Kuenenia stuttgartiensis</name>
    <dbReference type="NCBI Taxonomy" id="174633"/>
    <lineage>
        <taxon>Bacteria</taxon>
        <taxon>Pseudomonadati</taxon>
        <taxon>Planctomycetota</taxon>
        <taxon>Candidatus Brocadiia</taxon>
        <taxon>Candidatus Brocadiales</taxon>
        <taxon>Candidatus Brocadiaceae</taxon>
        <taxon>Candidatus Kuenenia</taxon>
    </lineage>
</organism>
<proteinExistence type="predicted"/>
<accession>Q1PV14</accession>
<dbReference type="Proteomes" id="UP000501926">
    <property type="component" value="Chromosome"/>
</dbReference>